<feature type="region of interest" description="Disordered" evidence="1">
    <location>
        <begin position="351"/>
        <end position="390"/>
    </location>
</feature>
<reference evidence="3 4" key="1">
    <citation type="submission" date="2023-08" db="EMBL/GenBank/DDBJ databases">
        <authorList>
            <person name="Palmer J.M."/>
        </authorList>
    </citation>
    <scope>NUCLEOTIDE SEQUENCE [LARGE SCALE GENOMIC DNA]</scope>
    <source>
        <strain evidence="3 4">TWF481</strain>
    </source>
</reference>
<proteinExistence type="predicted"/>
<sequence>MARILIISTCAAGFLLLAPAHAARIPFYMVVKAPYYSSISPHNIFTTVPYLVTPKTTLPDPTTNRPSKYFFLKSFPEIDTPTLEESRFWYDTVSRSIYSETAVQAQHSSDGYDGSQFSSPSIEDDLLEGAGGGLVPGTLPSLNLVALEGGDAAAPPPITDLDPDVDIELWELFGLKDGEGGGVLKAADLEVTSSLNSLVAQAYTGDIKLQGKLVGNEGAGQVEGQLWLWRCIFGFDTTMPLGPSIMTQFPDMDPIATAQFFSGIHHVLLVKPKYQDPVTQTPKNWDPLVFDGMNCYRIDPWKNVLAVPANEMEENLQGIKQGTYNYGSRSVQIVNVGGLFPELQEDQLLVSEEEGGSPGEEPGEWTQQLQVPSKPFGSLDSILSEHAKSP</sequence>
<evidence type="ECO:0000256" key="2">
    <source>
        <dbReference type="SAM" id="SignalP"/>
    </source>
</evidence>
<name>A0AAV9WQB6_9PEZI</name>
<dbReference type="AlphaFoldDB" id="A0AAV9WQB6"/>
<gene>
    <name evidence="3" type="ORF">TWF481_000673</name>
</gene>
<dbReference type="EMBL" id="JAVHJL010000001">
    <property type="protein sequence ID" value="KAK6511767.1"/>
    <property type="molecule type" value="Genomic_DNA"/>
</dbReference>
<evidence type="ECO:0000256" key="1">
    <source>
        <dbReference type="SAM" id="MobiDB-lite"/>
    </source>
</evidence>
<feature type="signal peptide" evidence="2">
    <location>
        <begin position="1"/>
        <end position="22"/>
    </location>
</feature>
<feature type="chain" id="PRO_5043844177" evidence="2">
    <location>
        <begin position="23"/>
        <end position="390"/>
    </location>
</feature>
<protein>
    <submittedName>
        <fullName evidence="3">Uncharacterized protein</fullName>
    </submittedName>
</protein>
<accession>A0AAV9WQB6</accession>
<evidence type="ECO:0000313" key="3">
    <source>
        <dbReference type="EMBL" id="KAK6511767.1"/>
    </source>
</evidence>
<dbReference type="Proteomes" id="UP001370758">
    <property type="component" value="Unassembled WGS sequence"/>
</dbReference>
<organism evidence="3 4">
    <name type="scientific">Arthrobotrys musiformis</name>
    <dbReference type="NCBI Taxonomy" id="47236"/>
    <lineage>
        <taxon>Eukaryota</taxon>
        <taxon>Fungi</taxon>
        <taxon>Dikarya</taxon>
        <taxon>Ascomycota</taxon>
        <taxon>Pezizomycotina</taxon>
        <taxon>Orbiliomycetes</taxon>
        <taxon>Orbiliales</taxon>
        <taxon>Orbiliaceae</taxon>
        <taxon>Arthrobotrys</taxon>
    </lineage>
</organism>
<keyword evidence="2" id="KW-0732">Signal</keyword>
<evidence type="ECO:0000313" key="4">
    <source>
        <dbReference type="Proteomes" id="UP001370758"/>
    </source>
</evidence>
<comment type="caution">
    <text evidence="3">The sequence shown here is derived from an EMBL/GenBank/DDBJ whole genome shotgun (WGS) entry which is preliminary data.</text>
</comment>
<keyword evidence="4" id="KW-1185">Reference proteome</keyword>